<accession>A0A9D4LQ76</accession>
<dbReference type="Proteomes" id="UP000828390">
    <property type="component" value="Unassembled WGS sequence"/>
</dbReference>
<reference evidence="1" key="1">
    <citation type="journal article" date="2019" name="bioRxiv">
        <title>The Genome of the Zebra Mussel, Dreissena polymorpha: A Resource for Invasive Species Research.</title>
        <authorList>
            <person name="McCartney M.A."/>
            <person name="Auch B."/>
            <person name="Kono T."/>
            <person name="Mallez S."/>
            <person name="Zhang Y."/>
            <person name="Obille A."/>
            <person name="Becker A."/>
            <person name="Abrahante J.E."/>
            <person name="Garbe J."/>
            <person name="Badalamenti J.P."/>
            <person name="Herman A."/>
            <person name="Mangelson H."/>
            <person name="Liachko I."/>
            <person name="Sullivan S."/>
            <person name="Sone E.D."/>
            <person name="Koren S."/>
            <person name="Silverstein K.A.T."/>
            <person name="Beckman K.B."/>
            <person name="Gohl D.M."/>
        </authorList>
    </citation>
    <scope>NUCLEOTIDE SEQUENCE</scope>
    <source>
        <strain evidence="1">Duluth1</strain>
        <tissue evidence="1">Whole animal</tissue>
    </source>
</reference>
<dbReference type="AlphaFoldDB" id="A0A9D4LQ76"/>
<organism evidence="1 2">
    <name type="scientific">Dreissena polymorpha</name>
    <name type="common">Zebra mussel</name>
    <name type="synonym">Mytilus polymorpha</name>
    <dbReference type="NCBI Taxonomy" id="45954"/>
    <lineage>
        <taxon>Eukaryota</taxon>
        <taxon>Metazoa</taxon>
        <taxon>Spiralia</taxon>
        <taxon>Lophotrochozoa</taxon>
        <taxon>Mollusca</taxon>
        <taxon>Bivalvia</taxon>
        <taxon>Autobranchia</taxon>
        <taxon>Heteroconchia</taxon>
        <taxon>Euheterodonta</taxon>
        <taxon>Imparidentia</taxon>
        <taxon>Neoheterodontei</taxon>
        <taxon>Myida</taxon>
        <taxon>Dreissenoidea</taxon>
        <taxon>Dreissenidae</taxon>
        <taxon>Dreissena</taxon>
    </lineage>
</organism>
<evidence type="ECO:0000313" key="2">
    <source>
        <dbReference type="Proteomes" id="UP000828390"/>
    </source>
</evidence>
<name>A0A9D4LQ76_DREPO</name>
<reference evidence="1" key="2">
    <citation type="submission" date="2020-11" db="EMBL/GenBank/DDBJ databases">
        <authorList>
            <person name="McCartney M.A."/>
            <person name="Auch B."/>
            <person name="Kono T."/>
            <person name="Mallez S."/>
            <person name="Becker A."/>
            <person name="Gohl D.M."/>
            <person name="Silverstein K.A.T."/>
            <person name="Koren S."/>
            <person name="Bechman K.B."/>
            <person name="Herman A."/>
            <person name="Abrahante J.E."/>
            <person name="Garbe J."/>
        </authorList>
    </citation>
    <scope>NUCLEOTIDE SEQUENCE</scope>
    <source>
        <strain evidence="1">Duluth1</strain>
        <tissue evidence="1">Whole animal</tissue>
    </source>
</reference>
<keyword evidence="2" id="KW-1185">Reference proteome</keyword>
<evidence type="ECO:0000313" key="1">
    <source>
        <dbReference type="EMBL" id="KAH3862985.1"/>
    </source>
</evidence>
<gene>
    <name evidence="1" type="ORF">DPMN_025961</name>
</gene>
<comment type="caution">
    <text evidence="1">The sequence shown here is derived from an EMBL/GenBank/DDBJ whole genome shotgun (WGS) entry which is preliminary data.</text>
</comment>
<proteinExistence type="predicted"/>
<protein>
    <submittedName>
        <fullName evidence="1">Uncharacterized protein</fullName>
    </submittedName>
</protein>
<dbReference type="EMBL" id="JAIWYP010000002">
    <property type="protein sequence ID" value="KAH3862985.1"/>
    <property type="molecule type" value="Genomic_DNA"/>
</dbReference>
<sequence length="82" mass="8942">MDGRTTPKQYPSAYGGDKKVIGETGAYVVYQYGNSDKTQMTIMAAASAVGHFIKLMIIFPGQRFSFNPLEGFEEAAMSSKAH</sequence>